<protein>
    <submittedName>
        <fullName evidence="3">Histidine kinase</fullName>
    </submittedName>
</protein>
<feature type="transmembrane region" description="Helical" evidence="1">
    <location>
        <begin position="33"/>
        <end position="56"/>
    </location>
</feature>
<dbReference type="Gene3D" id="3.30.565.10">
    <property type="entry name" value="Histidine kinase-like ATPase, C-terminal domain"/>
    <property type="match status" value="1"/>
</dbReference>
<dbReference type="EMBL" id="JAERRB010000003">
    <property type="protein sequence ID" value="MBL0741992.1"/>
    <property type="molecule type" value="Genomic_DNA"/>
</dbReference>
<dbReference type="GO" id="GO:0016301">
    <property type="term" value="F:kinase activity"/>
    <property type="evidence" value="ECO:0007669"/>
    <property type="project" value="UniProtKB-KW"/>
</dbReference>
<evidence type="ECO:0000313" key="3">
    <source>
        <dbReference type="EMBL" id="MBL0741992.1"/>
    </source>
</evidence>
<reference evidence="3 4" key="1">
    <citation type="submission" date="2021-01" db="EMBL/GenBank/DDBJ databases">
        <title>Chryseolinea sp. Jin1 Genome sequencing and assembly.</title>
        <authorList>
            <person name="Kim I."/>
        </authorList>
    </citation>
    <scope>NUCLEOTIDE SEQUENCE [LARGE SCALE GENOMIC DNA]</scope>
    <source>
        <strain evidence="3 4">Jin1</strain>
    </source>
</reference>
<proteinExistence type="predicted"/>
<evidence type="ECO:0000256" key="1">
    <source>
        <dbReference type="SAM" id="Phobius"/>
    </source>
</evidence>
<dbReference type="PANTHER" id="PTHR34220:SF7">
    <property type="entry name" value="SENSOR HISTIDINE KINASE YPDA"/>
    <property type="match status" value="1"/>
</dbReference>
<keyword evidence="1" id="KW-1133">Transmembrane helix</keyword>
<dbReference type="InterPro" id="IPR010559">
    <property type="entry name" value="Sig_transdc_His_kin_internal"/>
</dbReference>
<dbReference type="SUPFAM" id="SSF55874">
    <property type="entry name" value="ATPase domain of HSP90 chaperone/DNA topoisomerase II/histidine kinase"/>
    <property type="match status" value="1"/>
</dbReference>
<organism evidence="3 4">
    <name type="scientific">Chryseolinea lacunae</name>
    <dbReference type="NCBI Taxonomy" id="2801331"/>
    <lineage>
        <taxon>Bacteria</taxon>
        <taxon>Pseudomonadati</taxon>
        <taxon>Bacteroidota</taxon>
        <taxon>Cytophagia</taxon>
        <taxon>Cytophagales</taxon>
        <taxon>Fulvivirgaceae</taxon>
        <taxon>Chryseolinea</taxon>
    </lineage>
</organism>
<keyword evidence="4" id="KW-1185">Reference proteome</keyword>
<accession>A0ABS1KRW2</accession>
<keyword evidence="1" id="KW-0812">Transmembrane</keyword>
<name>A0ABS1KRW2_9BACT</name>
<sequence>MDGDFRLLFWNVFLDVLSPSGNNSSLETQDRQIRATVLLALVPVVVAFSFIIFIFYRKKREAFFKQTEAELKLSIAEVEIKALRAQITPHFIFNCLNSIHHFMHRNDIALAGEYLVKFSQLIRHVLETSSSKMIPLDDELTALRLYIQLEQLRLNNSFEFTIVTDPILQSDDVQVPSMLIQPFVENAIWHGLNNRGAGGKMLISLTPVHNMIKCVIEDNGHSSSHEGAAESFDLSHTIKKTSLGMTLIHDRLAMVNTLYRVNAGFVMEDILEHGEPSGKRVELLIPFEA</sequence>
<keyword evidence="1" id="KW-0472">Membrane</keyword>
<gene>
    <name evidence="3" type="ORF">JI741_12230</name>
</gene>
<dbReference type="InterPro" id="IPR050640">
    <property type="entry name" value="Bact_2-comp_sensor_kinase"/>
</dbReference>
<evidence type="ECO:0000313" key="4">
    <source>
        <dbReference type="Proteomes" id="UP000613030"/>
    </source>
</evidence>
<keyword evidence="3" id="KW-0418">Kinase</keyword>
<dbReference type="Proteomes" id="UP000613030">
    <property type="component" value="Unassembled WGS sequence"/>
</dbReference>
<dbReference type="Pfam" id="PF06580">
    <property type="entry name" value="His_kinase"/>
    <property type="match status" value="1"/>
</dbReference>
<keyword evidence="3" id="KW-0808">Transferase</keyword>
<feature type="domain" description="Signal transduction histidine kinase internal region" evidence="2">
    <location>
        <begin position="79"/>
        <end position="157"/>
    </location>
</feature>
<comment type="caution">
    <text evidence="3">The sequence shown here is derived from an EMBL/GenBank/DDBJ whole genome shotgun (WGS) entry which is preliminary data.</text>
</comment>
<dbReference type="RefSeq" id="WP_202009692.1">
    <property type="nucleotide sequence ID" value="NZ_JAERRB010000003.1"/>
</dbReference>
<evidence type="ECO:0000259" key="2">
    <source>
        <dbReference type="Pfam" id="PF06580"/>
    </source>
</evidence>
<dbReference type="PANTHER" id="PTHR34220">
    <property type="entry name" value="SENSOR HISTIDINE KINASE YPDA"/>
    <property type="match status" value="1"/>
</dbReference>
<dbReference type="InterPro" id="IPR036890">
    <property type="entry name" value="HATPase_C_sf"/>
</dbReference>